<dbReference type="OrthoDB" id="9758333at2"/>
<dbReference type="Proteomes" id="UP000265926">
    <property type="component" value="Unassembled WGS sequence"/>
</dbReference>
<dbReference type="Gene3D" id="2.60.40.1180">
    <property type="entry name" value="Golgi alpha-mannosidase II"/>
    <property type="match status" value="1"/>
</dbReference>
<dbReference type="Pfam" id="PF18962">
    <property type="entry name" value="Por_Secre_tail"/>
    <property type="match status" value="1"/>
</dbReference>
<dbReference type="SUPFAM" id="SSF51445">
    <property type="entry name" value="(Trans)glycosidases"/>
    <property type="match status" value="1"/>
</dbReference>
<organism evidence="2 3">
    <name type="scientific">Maribellus luteus</name>
    <dbReference type="NCBI Taxonomy" id="2305463"/>
    <lineage>
        <taxon>Bacteria</taxon>
        <taxon>Pseudomonadati</taxon>
        <taxon>Bacteroidota</taxon>
        <taxon>Bacteroidia</taxon>
        <taxon>Marinilabiliales</taxon>
        <taxon>Prolixibacteraceae</taxon>
        <taxon>Maribellus</taxon>
    </lineage>
</organism>
<evidence type="ECO:0000313" key="2">
    <source>
        <dbReference type="EMBL" id="RIJ50813.1"/>
    </source>
</evidence>
<reference evidence="2 3" key="1">
    <citation type="submission" date="2018-08" db="EMBL/GenBank/DDBJ databases">
        <title>Pallidiluteibacterium maritimus gen. nov., sp. nov., isolated from coastal sediment.</title>
        <authorList>
            <person name="Zhou L.Y."/>
        </authorList>
    </citation>
    <scope>NUCLEOTIDE SEQUENCE [LARGE SCALE GENOMIC DNA]</scope>
    <source>
        <strain evidence="2 3">XSD2</strain>
    </source>
</reference>
<evidence type="ECO:0000259" key="1">
    <source>
        <dbReference type="Pfam" id="PF18962"/>
    </source>
</evidence>
<dbReference type="InterPro" id="IPR026444">
    <property type="entry name" value="Secre_tail"/>
</dbReference>
<gene>
    <name evidence="2" type="ORF">D1614_02500</name>
</gene>
<sequence length="601" mass="68167">MMKLNFITILLIIVLGVSTINAQESSFFRETWKAKTFSYPTESIQKQLPSGSTENTISISPADTLAPVLPVQLGLNTTFRSGTEMFTERLHNYKNSGMGAFRFPAGSGSNTYFWDGNIPDKFRITVDPIDGTKSSDLNIEEFVAFVDSMGAEATIVVNYFYARYGITSEGTRESRVNQAAEYAADFVNYVNNVLGANVKYWEVGNECYGKWEVGFDVNGSVVTGKEYGEDFRAFAMKMKEADPSIKVGAVMWPKNDNWNDQVMKEVKNDADFLITHNYFTAFEDATTENILASTLQINEIKQQMGDCTVRNTLFPADHFPVAMTEYNNRGPHTTTFLNACFTAEVLGRMIESGYGLATRWAGEWQWKVGTHGLFAVDDPDQKDYSVRQAYLIYHYLDKAFGDQLVKTSTTNSTLRAFGSRFSDGKYALMVINPGGTEQSFNLKLSDEVLSGKCWWYEVYANTIQEDDKKFYVNGFTSTTNGGGPDNFVEILPFETRIDYQTQFCVRKYSVSFFVFDTSFVTGFRFKTFDTELEIYPNPTSHEIFVKNDQTYNEYFIYSMNSQLVHHDYMSTPIDVSFLNDGQYLLEVKNKSLFSSAIFTKN</sequence>
<dbReference type="InterPro" id="IPR017853">
    <property type="entry name" value="GH"/>
</dbReference>
<dbReference type="EMBL" id="QWGR01000001">
    <property type="protein sequence ID" value="RIJ50813.1"/>
    <property type="molecule type" value="Genomic_DNA"/>
</dbReference>
<evidence type="ECO:0000313" key="3">
    <source>
        <dbReference type="Proteomes" id="UP000265926"/>
    </source>
</evidence>
<dbReference type="GO" id="GO:0000272">
    <property type="term" value="P:polysaccharide catabolic process"/>
    <property type="evidence" value="ECO:0007669"/>
    <property type="project" value="TreeGrafter"/>
</dbReference>
<accession>A0A399TA26</accession>
<dbReference type="Gene3D" id="3.20.20.80">
    <property type="entry name" value="Glycosidases"/>
    <property type="match status" value="1"/>
</dbReference>
<proteinExistence type="predicted"/>
<dbReference type="InterPro" id="IPR013780">
    <property type="entry name" value="Glyco_hydro_b"/>
</dbReference>
<dbReference type="RefSeq" id="WP_119436281.1">
    <property type="nucleotide sequence ID" value="NZ_QWGR01000001.1"/>
</dbReference>
<dbReference type="PANTHER" id="PTHR43576">
    <property type="entry name" value="ALPHA-L-ARABINOFURANOSIDASE C-RELATED"/>
    <property type="match status" value="1"/>
</dbReference>
<dbReference type="AlphaFoldDB" id="A0A399TA26"/>
<comment type="caution">
    <text evidence="2">The sequence shown here is derived from an EMBL/GenBank/DDBJ whole genome shotgun (WGS) entry which is preliminary data.</text>
</comment>
<dbReference type="PANTHER" id="PTHR43576:SF3">
    <property type="entry name" value="ALPHA-L-ARABINOFURANOSIDASE C"/>
    <property type="match status" value="1"/>
</dbReference>
<name>A0A399TA26_9BACT</name>
<protein>
    <recommendedName>
        <fullName evidence="1">Secretion system C-terminal sorting domain-containing protein</fullName>
    </recommendedName>
</protein>
<keyword evidence="3" id="KW-1185">Reference proteome</keyword>
<feature type="domain" description="Secretion system C-terminal sorting" evidence="1">
    <location>
        <begin position="534"/>
        <end position="591"/>
    </location>
</feature>